<evidence type="ECO:0000313" key="11">
    <source>
        <dbReference type="Proteomes" id="UP000236732"/>
    </source>
</evidence>
<dbReference type="InterPro" id="IPR000209">
    <property type="entry name" value="Peptidase_S8/S53_dom"/>
</dbReference>
<dbReference type="GO" id="GO:0006508">
    <property type="term" value="P:proteolysis"/>
    <property type="evidence" value="ECO:0007669"/>
    <property type="project" value="UniProtKB-KW"/>
</dbReference>
<keyword evidence="2 6" id="KW-0645">Protease</keyword>
<evidence type="ECO:0000256" key="1">
    <source>
        <dbReference type="ARBA" id="ARBA00011073"/>
    </source>
</evidence>
<comment type="similarity">
    <text evidence="1 6 7">Belongs to the peptidase S8 family.</text>
</comment>
<organism evidence="10 11">
    <name type="scientific">Nonomuraea solani</name>
    <dbReference type="NCBI Taxonomy" id="1144553"/>
    <lineage>
        <taxon>Bacteria</taxon>
        <taxon>Bacillati</taxon>
        <taxon>Actinomycetota</taxon>
        <taxon>Actinomycetes</taxon>
        <taxon>Streptosporangiales</taxon>
        <taxon>Streptosporangiaceae</taxon>
        <taxon>Nonomuraea</taxon>
    </lineage>
</organism>
<reference evidence="10 11" key="1">
    <citation type="submission" date="2016-10" db="EMBL/GenBank/DDBJ databases">
        <authorList>
            <person name="de Groot N.N."/>
        </authorList>
    </citation>
    <scope>NUCLEOTIDE SEQUENCE [LARGE SCALE GENOMIC DNA]</scope>
    <source>
        <strain evidence="10 11">CGMCC 4.7037</strain>
    </source>
</reference>
<dbReference type="InterPro" id="IPR015500">
    <property type="entry name" value="Peptidase_S8_subtilisin-rel"/>
</dbReference>
<dbReference type="Pfam" id="PF00082">
    <property type="entry name" value="Peptidase_S8"/>
    <property type="match status" value="1"/>
</dbReference>
<keyword evidence="11" id="KW-1185">Reference proteome</keyword>
<dbReference type="InterPro" id="IPR036852">
    <property type="entry name" value="Peptidase_S8/S53_dom_sf"/>
</dbReference>
<feature type="signal peptide" evidence="8">
    <location>
        <begin position="1"/>
        <end position="27"/>
    </location>
</feature>
<dbReference type="PANTHER" id="PTHR43399">
    <property type="entry name" value="SUBTILISIN-RELATED"/>
    <property type="match status" value="1"/>
</dbReference>
<dbReference type="InterPro" id="IPR051048">
    <property type="entry name" value="Peptidase_S8/S53_subtilisin"/>
</dbReference>
<dbReference type="SUPFAM" id="SSF52743">
    <property type="entry name" value="Subtilisin-like"/>
    <property type="match status" value="1"/>
</dbReference>
<evidence type="ECO:0000313" key="10">
    <source>
        <dbReference type="EMBL" id="SEH03611.1"/>
    </source>
</evidence>
<dbReference type="PRINTS" id="PR00723">
    <property type="entry name" value="SUBTILISIN"/>
</dbReference>
<feature type="chain" id="PRO_5009297688" evidence="8">
    <location>
        <begin position="28"/>
        <end position="1082"/>
    </location>
</feature>
<dbReference type="Proteomes" id="UP000236732">
    <property type="component" value="Unassembled WGS sequence"/>
</dbReference>
<keyword evidence="4 6" id="KW-0720">Serine protease</keyword>
<evidence type="ECO:0000259" key="9">
    <source>
        <dbReference type="Pfam" id="PF00082"/>
    </source>
</evidence>
<feature type="domain" description="Peptidase S8/S53" evidence="9">
    <location>
        <begin position="218"/>
        <end position="474"/>
    </location>
</feature>
<dbReference type="InterPro" id="IPR023828">
    <property type="entry name" value="Peptidase_S8_Ser-AS"/>
</dbReference>
<dbReference type="GO" id="GO:0004252">
    <property type="term" value="F:serine-type endopeptidase activity"/>
    <property type="evidence" value="ECO:0007669"/>
    <property type="project" value="UniProtKB-UniRule"/>
</dbReference>
<evidence type="ECO:0000256" key="5">
    <source>
        <dbReference type="PIRSR" id="PIRSR615500-1"/>
    </source>
</evidence>
<dbReference type="PROSITE" id="PS00136">
    <property type="entry name" value="SUBTILASE_ASP"/>
    <property type="match status" value="1"/>
</dbReference>
<evidence type="ECO:0000256" key="8">
    <source>
        <dbReference type="SAM" id="SignalP"/>
    </source>
</evidence>
<evidence type="ECO:0000256" key="6">
    <source>
        <dbReference type="PROSITE-ProRule" id="PRU01240"/>
    </source>
</evidence>
<evidence type="ECO:0000256" key="4">
    <source>
        <dbReference type="ARBA" id="ARBA00022825"/>
    </source>
</evidence>
<dbReference type="InterPro" id="IPR023827">
    <property type="entry name" value="Peptidase_S8_Asp-AS"/>
</dbReference>
<keyword evidence="8" id="KW-0732">Signal</keyword>
<sequence>MRMRRRAGAAGALLLTTALLTPQPAVAAPPSAGTRPLATVSRTVTLISGDRVTVAGEPGAVIEAGEGRKGVTFLTDASGGRLRVVPSDAVPLLQAGRLDSRLFDVTTLLEYGYDDRRKDLPLVVTGAAQPRTLAGASKGTALPAVGGFAVRQERANAPRFWKDLTGGPEEAAAGGAGFLRGASGGKAKVWLDGLRKVSLDISVPQIGAPAAWARGFTGEGVKVAVLDTGIDAAHPDLAGKVSGRKDFTDEPDERDLVGHGTHVASTIAGSGAASGGRYRGVAAGVTLLDGRVCDESGFCSDSAVLAGMQWAAEQGARVVNMSFGNSDTPEQDPLEQAVEALSDRYGTLFVVAAGNEGVERGVNTPATANAALAVGAVDKSDERADFSSMGPAPGDDGLKPDITAPGVDITAARSKDSPGTGSYVALSGTSMATPHVTGTAALLAGRHPEWKGALLKAALMASAEPHPEIGVFAQGAGRVNADRATAQAVTAQPPGLGFGRQAWPHDDDQPVARKLVYRNSLTTPITLTLQARASAAFTVSPNTLTVPAGGQAEATVIADTRATDVPDGMLGGYVVATGPGGVSVSTPVGVEKEVQSYDLTVRHTNRAGTATGDFVMSIRRLDAGHPPIVVFGGKSSLTTRLPKGKWQVDTVVLGDAGITLLVQPELVLDRERTVEADARLGRPLEVEPPSADAVPLSAQVVYQWQTADGPLARGWGGKAFDRSFTAQLGPARDYEGLLTEVAAEWTAGTDVYRVAWFQPGRVVTGFKRSVDPKTLATIRMDYAAHLSDAQVAAYGRAWPRDGGIPSHLAGAWFTTPSVRTVHVNTDGGIRWQHRLREVGADGRVNEFQSGFTHYRAGQVTTERWNRGVFGPSLPSGDQPGDSVSRTGDVIAADLWMFGDGRGSLGKSTRATGHTTLYRDGVLVGEAPSLTAKFSVPAGRAAYRLVAEAERGSPATLSTRVSVAWTFRSDTTDALTRLPVSVVSFAPELDARNTAPAGRIFTVPVSVRSLPGSTAGRARDLSVEVSYDDGATWAKAEVRHSRIVLRHPDGDGFVSLRATSIDTSGNTVEQTVIRAYRIASTTS</sequence>
<feature type="active site" description="Charge relay system" evidence="5 6">
    <location>
        <position position="227"/>
    </location>
</feature>
<keyword evidence="3 6" id="KW-0378">Hydrolase</keyword>
<dbReference type="PROSITE" id="PS51892">
    <property type="entry name" value="SUBTILASE"/>
    <property type="match status" value="1"/>
</dbReference>
<feature type="active site" description="Charge relay system" evidence="5 6">
    <location>
        <position position="430"/>
    </location>
</feature>
<dbReference type="Gene3D" id="3.40.50.200">
    <property type="entry name" value="Peptidase S8/S53 domain"/>
    <property type="match status" value="1"/>
</dbReference>
<dbReference type="PROSITE" id="PS00137">
    <property type="entry name" value="SUBTILASE_HIS"/>
    <property type="match status" value="1"/>
</dbReference>
<proteinExistence type="inferred from homology"/>
<name>A0A1H6F2K1_9ACTN</name>
<evidence type="ECO:0000256" key="7">
    <source>
        <dbReference type="RuleBase" id="RU003355"/>
    </source>
</evidence>
<evidence type="ECO:0000256" key="3">
    <source>
        <dbReference type="ARBA" id="ARBA00022801"/>
    </source>
</evidence>
<dbReference type="AlphaFoldDB" id="A0A1H6F2K1"/>
<feature type="active site" description="Charge relay system" evidence="5 6">
    <location>
        <position position="259"/>
    </location>
</feature>
<dbReference type="PROSITE" id="PS00138">
    <property type="entry name" value="SUBTILASE_SER"/>
    <property type="match status" value="1"/>
</dbReference>
<accession>A0A1H6F2K1</accession>
<dbReference type="InterPro" id="IPR022398">
    <property type="entry name" value="Peptidase_S8_His-AS"/>
</dbReference>
<gene>
    <name evidence="10" type="ORF">SAMN05444920_14025</name>
</gene>
<dbReference type="PANTHER" id="PTHR43399:SF4">
    <property type="entry name" value="CELL WALL-ASSOCIATED PROTEASE"/>
    <property type="match status" value="1"/>
</dbReference>
<protein>
    <submittedName>
        <fullName evidence="10">Subtilase family protein</fullName>
    </submittedName>
</protein>
<evidence type="ECO:0000256" key="2">
    <source>
        <dbReference type="ARBA" id="ARBA00022670"/>
    </source>
</evidence>
<dbReference type="EMBL" id="FNVT01000040">
    <property type="protein sequence ID" value="SEH03611.1"/>
    <property type="molecule type" value="Genomic_DNA"/>
</dbReference>